<evidence type="ECO:0000256" key="1">
    <source>
        <dbReference type="SAM" id="MobiDB-lite"/>
    </source>
</evidence>
<feature type="region of interest" description="Disordered" evidence="1">
    <location>
        <begin position="231"/>
        <end position="252"/>
    </location>
</feature>
<gene>
    <name evidence="2" type="ORF">DAY19_10675</name>
</gene>
<dbReference type="RefSeq" id="WP_115362217.1">
    <property type="nucleotide sequence ID" value="NZ_QDKL01000002.1"/>
</dbReference>
<evidence type="ECO:0000313" key="2">
    <source>
        <dbReference type="EMBL" id="RZF22138.1"/>
    </source>
</evidence>
<keyword evidence="3" id="KW-1185">Reference proteome</keyword>
<dbReference type="Proteomes" id="UP000443582">
    <property type="component" value="Unassembled WGS sequence"/>
</dbReference>
<comment type="caution">
    <text evidence="2">The sequence shown here is derived from an EMBL/GenBank/DDBJ whole genome shotgun (WGS) entry which is preliminary data.</text>
</comment>
<dbReference type="EMBL" id="QDKL01000002">
    <property type="protein sequence ID" value="RZF22138.1"/>
    <property type="molecule type" value="Genomic_DNA"/>
</dbReference>
<reference evidence="3" key="1">
    <citation type="journal article" date="2019" name="Int. J. Syst. Evol. Microbiol.">
        <title>Halobacteriovorax valvorus sp. nov., a novel prokaryotic predator isolated from coastal seawater of China.</title>
        <authorList>
            <person name="Chen M.-X."/>
        </authorList>
    </citation>
    <scope>NUCLEOTIDE SEQUENCE [LARGE SCALE GENOMIC DNA]</scope>
    <source>
        <strain evidence="3">BL9</strain>
    </source>
</reference>
<accession>A0ABY0IGR6</accession>
<name>A0ABY0IGR6_9BACT</name>
<proteinExistence type="predicted"/>
<organism evidence="2 3">
    <name type="scientific">Halobacteriovorax vibrionivorans</name>
    <dbReference type="NCBI Taxonomy" id="2152716"/>
    <lineage>
        <taxon>Bacteria</taxon>
        <taxon>Pseudomonadati</taxon>
        <taxon>Bdellovibrionota</taxon>
        <taxon>Bacteriovoracia</taxon>
        <taxon>Bacteriovoracales</taxon>
        <taxon>Halobacteriovoraceae</taxon>
        <taxon>Halobacteriovorax</taxon>
    </lineage>
</organism>
<sequence length="252" mass="29161">MKLIISFLFTLSILASAPSEKEIKFASNVSPYLKDLILELYLNSKITQEEVVILGENLLAPIDNDFIELSIMDTVLKTKTTKEYKHIDISQGLFNELEKEVLKLNQEMYFSKRIAKKILKDLGELLTNQTLREYNAYIKSTDRNKKASKELSQFMNRISYLQFWIQTLRKPAATRKQTLLDTNLEVFNVVNRNLQVASRTGNQNTKGQYISINDIDLIKARRAVDKLFFDTTPQKDPDYQAPEELPDPVDSW</sequence>
<evidence type="ECO:0000313" key="3">
    <source>
        <dbReference type="Proteomes" id="UP000443582"/>
    </source>
</evidence>
<protein>
    <submittedName>
        <fullName evidence="2">Uncharacterized protein</fullName>
    </submittedName>
</protein>